<gene>
    <name evidence="1" type="ORF">SDC9_124952</name>
</gene>
<reference evidence="1" key="1">
    <citation type="submission" date="2019-08" db="EMBL/GenBank/DDBJ databases">
        <authorList>
            <person name="Kucharzyk K."/>
            <person name="Murdoch R.W."/>
            <person name="Higgins S."/>
            <person name="Loffler F."/>
        </authorList>
    </citation>
    <scope>NUCLEOTIDE SEQUENCE</scope>
</reference>
<comment type="caution">
    <text evidence="1">The sequence shown here is derived from an EMBL/GenBank/DDBJ whole genome shotgun (WGS) entry which is preliminary data.</text>
</comment>
<dbReference type="AlphaFoldDB" id="A0A645CME2"/>
<proteinExistence type="predicted"/>
<name>A0A645CME2_9ZZZZ</name>
<dbReference type="EMBL" id="VSSQ01028285">
    <property type="protein sequence ID" value="MPM77942.1"/>
    <property type="molecule type" value="Genomic_DNA"/>
</dbReference>
<evidence type="ECO:0000313" key="1">
    <source>
        <dbReference type="EMBL" id="MPM77942.1"/>
    </source>
</evidence>
<accession>A0A645CME2</accession>
<organism evidence="1">
    <name type="scientific">bioreactor metagenome</name>
    <dbReference type="NCBI Taxonomy" id="1076179"/>
    <lineage>
        <taxon>unclassified sequences</taxon>
        <taxon>metagenomes</taxon>
        <taxon>ecological metagenomes</taxon>
    </lineage>
</organism>
<protein>
    <submittedName>
        <fullName evidence="1">Uncharacterized protein</fullName>
    </submittedName>
</protein>
<sequence>MRLQQRERFYREHCRHQAVANHVVHMILVRCAEQQNGRGHARETQANALLRERDAEVRRAAFERAVGDGFHAVPVCVCLYDGEVFCLRIQARTHETDVVLDVGQRNICIGRTHVLTPPACGHRKRCCR</sequence>